<dbReference type="AlphaFoldDB" id="A0A816C0C9"/>
<feature type="compositionally biased region" description="Polar residues" evidence="1">
    <location>
        <begin position="213"/>
        <end position="227"/>
    </location>
</feature>
<keyword evidence="4" id="KW-1185">Reference proteome</keyword>
<accession>A0A816C0C9</accession>
<protein>
    <submittedName>
        <fullName evidence="3">Uncharacterized protein</fullName>
    </submittedName>
</protein>
<comment type="caution">
    <text evidence="3">The sequence shown here is derived from an EMBL/GenBank/DDBJ whole genome shotgun (WGS) entry which is preliminary data.</text>
</comment>
<feature type="region of interest" description="Disordered" evidence="1">
    <location>
        <begin position="213"/>
        <end position="238"/>
    </location>
</feature>
<sequence>MMQLTDDVELISPNSNKRNHNYMCCVPTLLIGCILLGVATVVIPSLVSLYLSSPDIQVARSNANATDLWSIRYLTNLTSIPQITKRATYSPFDKPMLGRAFCQAMQTPSITVVVSTAMFITISGYSADRIRRQESTSAADASSPVYLDIALQALYPRECSYVVQCQKLFRERTLSKFMNVRSFPFLAPLSNGNSIALYMQLVNFTQHYELPSTDESTTTAAPNLSQNTTYSVTSSTTTMTTSSTTSTITIFSLEVRQHQHQQQRRRRRRRRPQPQQLILPPALLRQVCLFVSDHLVNERVSSSDFTDKHEGDGVNKRRVFLFILATTTTPAYCAATCTGAFSSSPNTTTCSLQCVDTGSTFCQASSTICANRNYASVAGWCDPASSNYNGGCNTASYCCAHDTFGSGNYYCFGISSCALAG</sequence>
<feature type="transmembrane region" description="Helical" evidence="2">
    <location>
        <begin position="21"/>
        <end position="51"/>
    </location>
</feature>
<evidence type="ECO:0000313" key="3">
    <source>
        <dbReference type="EMBL" id="CAF1618367.1"/>
    </source>
</evidence>
<gene>
    <name evidence="3" type="ORF">XAT740_LOCUS49885</name>
</gene>
<dbReference type="Proteomes" id="UP000663828">
    <property type="component" value="Unassembled WGS sequence"/>
</dbReference>
<evidence type="ECO:0000256" key="1">
    <source>
        <dbReference type="SAM" id="MobiDB-lite"/>
    </source>
</evidence>
<dbReference type="EMBL" id="CAJNOR010007501">
    <property type="protein sequence ID" value="CAF1618367.1"/>
    <property type="molecule type" value="Genomic_DNA"/>
</dbReference>
<reference evidence="3" key="1">
    <citation type="submission" date="2021-02" db="EMBL/GenBank/DDBJ databases">
        <authorList>
            <person name="Nowell W R."/>
        </authorList>
    </citation>
    <scope>NUCLEOTIDE SEQUENCE</scope>
</reference>
<keyword evidence="2" id="KW-0812">Transmembrane</keyword>
<keyword evidence="2" id="KW-0472">Membrane</keyword>
<proteinExistence type="predicted"/>
<evidence type="ECO:0000256" key="2">
    <source>
        <dbReference type="SAM" id="Phobius"/>
    </source>
</evidence>
<organism evidence="3 4">
    <name type="scientific">Adineta ricciae</name>
    <name type="common">Rotifer</name>
    <dbReference type="NCBI Taxonomy" id="249248"/>
    <lineage>
        <taxon>Eukaryota</taxon>
        <taxon>Metazoa</taxon>
        <taxon>Spiralia</taxon>
        <taxon>Gnathifera</taxon>
        <taxon>Rotifera</taxon>
        <taxon>Eurotatoria</taxon>
        <taxon>Bdelloidea</taxon>
        <taxon>Adinetida</taxon>
        <taxon>Adinetidae</taxon>
        <taxon>Adineta</taxon>
    </lineage>
</organism>
<keyword evidence="2" id="KW-1133">Transmembrane helix</keyword>
<feature type="compositionally biased region" description="Low complexity" evidence="1">
    <location>
        <begin position="228"/>
        <end position="238"/>
    </location>
</feature>
<evidence type="ECO:0000313" key="4">
    <source>
        <dbReference type="Proteomes" id="UP000663828"/>
    </source>
</evidence>
<name>A0A816C0C9_ADIRI</name>